<dbReference type="PANTHER" id="PTHR30528">
    <property type="entry name" value="CYTOPLASMIC PROTEIN"/>
    <property type="match status" value="1"/>
</dbReference>
<dbReference type="RefSeq" id="WP_272463067.1">
    <property type="nucleotide sequence ID" value="NZ_JAPFQL010000069.1"/>
</dbReference>
<proteinExistence type="predicted"/>
<organism evidence="1 2">
    <name type="scientific">Intrasporangium calvum</name>
    <dbReference type="NCBI Taxonomy" id="53358"/>
    <lineage>
        <taxon>Bacteria</taxon>
        <taxon>Bacillati</taxon>
        <taxon>Actinomycetota</taxon>
        <taxon>Actinomycetes</taxon>
        <taxon>Micrococcales</taxon>
        <taxon>Intrasporangiaceae</taxon>
        <taxon>Intrasporangium</taxon>
    </lineage>
</organism>
<reference evidence="1 2" key="1">
    <citation type="submission" date="2022-11" db="EMBL/GenBank/DDBJ databases">
        <title>Anaerobic phenanthrene biodegradation by a DNRA strain PheN6.</title>
        <authorList>
            <person name="Zhang Z."/>
        </authorList>
    </citation>
    <scope>NUCLEOTIDE SEQUENCE [LARGE SCALE GENOMIC DNA]</scope>
    <source>
        <strain evidence="1 2">PheN6</strain>
    </source>
</reference>
<sequence length="402" mass="46391">MHPGPVRRLTRAQARRIAIVAQGFLDPRPEPFAATMRHVQRVIDRVGVIQIDSVNVVARSHYLPFFSRLGPYDRALVDRARDRAPRRLVEYWAHEASLIPPETWPLLDHRMRRAEQDAWGSIRRVVQERPDFVDVVQAEVEARGPMTAREVERALEHDRPRERDNWGWNWSEVKQALEYLFWAGRISSSGRTTQFERRYAALAVTPPPRLRSTWLERPGPEEDPQRFLELVRIAAKAHGVGTELCLADYFRMSRADTRRAIARLEADGELIPVEVPGWRPAWLHAAARVPRRVHAEALLSPFDSLVWQRDRIHDLFDFHYRLEIYTPSHKRVHGYYVLPFLHGDALVARCDLKADRAAGVLRCHAVTWEPEAPAEARPALERNLEQMAQWLGLRPGAGTRGP</sequence>
<comment type="caution">
    <text evidence="1">The sequence shown here is derived from an EMBL/GenBank/DDBJ whole genome shotgun (WGS) entry which is preliminary data.</text>
</comment>
<dbReference type="Pfam" id="PF06224">
    <property type="entry name" value="AlkZ-like"/>
    <property type="match status" value="1"/>
</dbReference>
<dbReference type="GO" id="GO:0003677">
    <property type="term" value="F:DNA binding"/>
    <property type="evidence" value="ECO:0007669"/>
    <property type="project" value="UniProtKB-KW"/>
</dbReference>
<accession>A0ABT5GJT4</accession>
<keyword evidence="1" id="KW-0238">DNA-binding</keyword>
<dbReference type="EMBL" id="JAPFQL010000069">
    <property type="protein sequence ID" value="MDC5698495.1"/>
    <property type="molecule type" value="Genomic_DNA"/>
</dbReference>
<evidence type="ECO:0000313" key="1">
    <source>
        <dbReference type="EMBL" id="MDC5698495.1"/>
    </source>
</evidence>
<dbReference type="InterPro" id="IPR009351">
    <property type="entry name" value="AlkZ-like"/>
</dbReference>
<dbReference type="PANTHER" id="PTHR30528:SF0">
    <property type="entry name" value="CYTOPLASMIC PROTEIN"/>
    <property type="match status" value="1"/>
</dbReference>
<protein>
    <submittedName>
        <fullName evidence="1">Winged helix DNA-binding domain-containing protein</fullName>
    </submittedName>
</protein>
<keyword evidence="2" id="KW-1185">Reference proteome</keyword>
<dbReference type="Proteomes" id="UP001150259">
    <property type="component" value="Unassembled WGS sequence"/>
</dbReference>
<evidence type="ECO:0000313" key="2">
    <source>
        <dbReference type="Proteomes" id="UP001150259"/>
    </source>
</evidence>
<name>A0ABT5GJT4_9MICO</name>
<gene>
    <name evidence="1" type="ORF">OO014_14645</name>
</gene>